<sequence length="103" mass="11121">MTTTPPHRPRRTEPAGPPAVGSRLSRLLWRLRRIGRRSGSATSWGGRASAAPAQSPPPPTGRGPQARREPVRARASAGRVPRARAAARVRPFVLVGRLRVVEP</sequence>
<proteinExistence type="predicted"/>
<name>A0A221W1A5_9PSEU</name>
<organism evidence="2 3">
    <name type="scientific">Actinoalloteichus hoggarensis</name>
    <dbReference type="NCBI Taxonomy" id="1470176"/>
    <lineage>
        <taxon>Bacteria</taxon>
        <taxon>Bacillati</taxon>
        <taxon>Actinomycetota</taxon>
        <taxon>Actinomycetes</taxon>
        <taxon>Pseudonocardiales</taxon>
        <taxon>Pseudonocardiaceae</taxon>
        <taxon>Actinoalloteichus</taxon>
    </lineage>
</organism>
<feature type="region of interest" description="Disordered" evidence="1">
    <location>
        <begin position="37"/>
        <end position="85"/>
    </location>
</feature>
<accession>A0A221W1A5</accession>
<protein>
    <submittedName>
        <fullName evidence="2">Uncharacterized protein</fullName>
    </submittedName>
</protein>
<dbReference type="RefSeq" id="WP_157736735.1">
    <property type="nucleotide sequence ID" value="NZ_CP022521.1"/>
</dbReference>
<feature type="compositionally biased region" description="Low complexity" evidence="1">
    <location>
        <begin position="37"/>
        <end position="53"/>
    </location>
</feature>
<dbReference type="AlphaFoldDB" id="A0A221W1A5"/>
<evidence type="ECO:0000256" key="1">
    <source>
        <dbReference type="SAM" id="MobiDB-lite"/>
    </source>
</evidence>
<dbReference type="KEGG" id="ahg:AHOG_09395"/>
<evidence type="ECO:0000313" key="2">
    <source>
        <dbReference type="EMBL" id="ASO19523.1"/>
    </source>
</evidence>
<keyword evidence="3" id="KW-1185">Reference proteome</keyword>
<dbReference type="EMBL" id="CP022521">
    <property type="protein sequence ID" value="ASO19523.1"/>
    <property type="molecule type" value="Genomic_DNA"/>
</dbReference>
<reference evidence="2 3" key="1">
    <citation type="submission" date="2017-07" db="EMBL/GenBank/DDBJ databases">
        <title>Complete genome sequence of Actinoalloteichus hoggarensis DSM 45943, type strain of Actinoalloteichus hoggarensis.</title>
        <authorList>
            <person name="Ruckert C."/>
            <person name="Nouioui I."/>
            <person name="Willmese J."/>
            <person name="van Wezel G."/>
            <person name="Klenk H.-P."/>
            <person name="Kalinowski J."/>
            <person name="Zotchev S.B."/>
        </authorList>
    </citation>
    <scope>NUCLEOTIDE SEQUENCE [LARGE SCALE GENOMIC DNA]</scope>
    <source>
        <strain evidence="2 3">DSM 45943</strain>
    </source>
</reference>
<gene>
    <name evidence="2" type="ORF">AHOG_09395</name>
</gene>
<evidence type="ECO:0000313" key="3">
    <source>
        <dbReference type="Proteomes" id="UP000204221"/>
    </source>
</evidence>
<feature type="region of interest" description="Disordered" evidence="1">
    <location>
        <begin position="1"/>
        <end position="24"/>
    </location>
</feature>
<dbReference type="Proteomes" id="UP000204221">
    <property type="component" value="Chromosome"/>
</dbReference>